<dbReference type="Proteomes" id="UP000674318">
    <property type="component" value="Chromosome 32"/>
</dbReference>
<dbReference type="EMBL" id="JAFJZO010000032">
    <property type="protein sequence ID" value="KAG5496193.1"/>
    <property type="molecule type" value="Genomic_DNA"/>
</dbReference>
<organism evidence="2 3">
    <name type="scientific">Porcisia hertigi</name>
    <dbReference type="NCBI Taxonomy" id="2761500"/>
    <lineage>
        <taxon>Eukaryota</taxon>
        <taxon>Discoba</taxon>
        <taxon>Euglenozoa</taxon>
        <taxon>Kinetoplastea</taxon>
        <taxon>Metakinetoplastina</taxon>
        <taxon>Trypanosomatida</taxon>
        <taxon>Trypanosomatidae</taxon>
        <taxon>Leishmaniinae</taxon>
        <taxon>Porcisia</taxon>
    </lineage>
</organism>
<reference evidence="2 3" key="1">
    <citation type="submission" date="2021-02" db="EMBL/GenBank/DDBJ databases">
        <title>Porcisia hertigi Genome sequencing and assembly.</title>
        <authorList>
            <person name="Almutairi H."/>
            <person name="Gatherer D."/>
        </authorList>
    </citation>
    <scope>NUCLEOTIDE SEQUENCE [LARGE SCALE GENOMIC DNA]</scope>
    <source>
        <strain evidence="2 3">C119</strain>
    </source>
</reference>
<protein>
    <submittedName>
        <fullName evidence="2">Uncharacterized protein</fullName>
    </submittedName>
</protein>
<dbReference type="KEGG" id="phet:94288596"/>
<comment type="caution">
    <text evidence="2">The sequence shown here is derived from an EMBL/GenBank/DDBJ whole genome shotgun (WGS) entry which is preliminary data.</text>
</comment>
<feature type="region of interest" description="Disordered" evidence="1">
    <location>
        <begin position="418"/>
        <end position="443"/>
    </location>
</feature>
<dbReference type="OrthoDB" id="250375at2759"/>
<feature type="compositionally biased region" description="Polar residues" evidence="1">
    <location>
        <begin position="169"/>
        <end position="187"/>
    </location>
</feature>
<proteinExistence type="predicted"/>
<feature type="region of interest" description="Disordered" evidence="1">
    <location>
        <begin position="117"/>
        <end position="142"/>
    </location>
</feature>
<evidence type="ECO:0000313" key="2">
    <source>
        <dbReference type="EMBL" id="KAG5496193.1"/>
    </source>
</evidence>
<evidence type="ECO:0000313" key="3">
    <source>
        <dbReference type="Proteomes" id="UP000674318"/>
    </source>
</evidence>
<keyword evidence="3" id="KW-1185">Reference proteome</keyword>
<evidence type="ECO:0000256" key="1">
    <source>
        <dbReference type="SAM" id="MobiDB-lite"/>
    </source>
</evidence>
<dbReference type="RefSeq" id="XP_067754676.1">
    <property type="nucleotide sequence ID" value="XM_067898519.1"/>
</dbReference>
<dbReference type="GeneID" id="94288596"/>
<dbReference type="AlphaFoldDB" id="A0A836LDL5"/>
<sequence>MNTKGVEDSIYVNFFGFDGKAAMLACDLYGILPENLLYMPKGMLAKTGDEEEQVLLVRYTMCERSRQGTFRTLLGAKLKLIAEGNVDELWEKRSRILLSAAPCPRFTEMQLENAAASMDTDTESDDGLHIDERGMVKPPPPLPAPAPLVRQVGPASAAVAETDMAEVSVSGTAKTATPLSPAGNSHTPLPYGHAASSTRSEAANGGGSIAAAAEIVPGVGEKVETGHSTGELRSYKILEMLAHPRKPKFALPPPTTIPQPYFPRSQGVLSVEEKELAATKKKLSRYSKGALKQINGKRQKLARDASVAGLNTPFPPLTSSSSPMSRNLHATAHFVELAELNNRRELAAIHRVAELHLHSMSKRYEQARAIDEEMEAVPALGTLEHMLKYHKSIGVIAELEERLQTDRKHEESRAALRREWSKMQSQSEHAIEEKQHRKQKAREREREKAMSIFVEVQRTHELITSWKKEAASRQHKAKMSKVYHQSATRHAKADKFVETRRSAVSGLRYNHDQQALHRRKVRETLLDMEIRNDFAADELIDKGIDMVA</sequence>
<feature type="region of interest" description="Disordered" evidence="1">
    <location>
        <begin position="169"/>
        <end position="205"/>
    </location>
</feature>
<name>A0A836LDL5_9TRYP</name>
<gene>
    <name evidence="2" type="ORF">JKF63_02494</name>
</gene>
<feature type="compositionally biased region" description="Basic and acidic residues" evidence="1">
    <location>
        <begin position="126"/>
        <end position="135"/>
    </location>
</feature>
<accession>A0A836LDL5</accession>